<name>C4WJ79_9HYPH</name>
<comment type="caution">
    <text evidence="1">The sequence shown here is derived from an EMBL/GenBank/DDBJ whole genome shotgun (WGS) entry which is preliminary data.</text>
</comment>
<protein>
    <submittedName>
        <fullName evidence="1">Uncharacterized protein</fullName>
    </submittedName>
</protein>
<sequence length="153" mass="17329">MLRPTERGRINSMIRFSLHCDQGHEFEGWFRDNADFDRQSGMKLVACPVCNSQVVQKSLMAPAVSTSRGKEKIAMALGDTQKQILDEMRELSRKVRENADYVGDKFAEEARKIHFGEAETRGIYGEASREDVHSLLEDGVDVLPLPVFPEDKN</sequence>
<gene>
    <name evidence="1" type="ORF">OINT_1002253</name>
</gene>
<dbReference type="Pfam" id="PF06676">
    <property type="entry name" value="DUF1178"/>
    <property type="match status" value="1"/>
</dbReference>
<dbReference type="AlphaFoldDB" id="C4WJ79"/>
<evidence type="ECO:0000313" key="2">
    <source>
        <dbReference type="Proteomes" id="UP000004386"/>
    </source>
</evidence>
<dbReference type="EMBL" id="ACQA01000001">
    <property type="protein sequence ID" value="EEQ96787.1"/>
    <property type="molecule type" value="Genomic_DNA"/>
</dbReference>
<evidence type="ECO:0000313" key="1">
    <source>
        <dbReference type="EMBL" id="EEQ96787.1"/>
    </source>
</evidence>
<dbReference type="InterPro" id="IPR009562">
    <property type="entry name" value="DUF1178"/>
</dbReference>
<proteinExistence type="predicted"/>
<accession>C4WJ79</accession>
<dbReference type="Proteomes" id="UP000004386">
    <property type="component" value="Unassembled WGS sequence"/>
</dbReference>
<dbReference type="PIRSF" id="PIRSF032131">
    <property type="entry name" value="UCP032131"/>
    <property type="match status" value="1"/>
</dbReference>
<organism evidence="1 2">
    <name type="scientific">Brucella intermedia LMG 3301</name>
    <dbReference type="NCBI Taxonomy" id="641118"/>
    <lineage>
        <taxon>Bacteria</taxon>
        <taxon>Pseudomonadati</taxon>
        <taxon>Pseudomonadota</taxon>
        <taxon>Alphaproteobacteria</taxon>
        <taxon>Hyphomicrobiales</taxon>
        <taxon>Brucellaceae</taxon>
        <taxon>Brucella/Ochrobactrum group</taxon>
        <taxon>Brucella</taxon>
    </lineage>
</organism>
<reference evidence="1 2" key="1">
    <citation type="submission" date="2009-05" db="EMBL/GenBank/DDBJ databases">
        <authorList>
            <person name="Setubal J.C."/>
            <person name="Boyle S."/>
            <person name="Crasta O.R."/>
            <person name="Gillespie J.J."/>
            <person name="Kenyon R.W."/>
            <person name="Lu J."/>
            <person name="Mane S."/>
            <person name="Nagrani S."/>
            <person name="Shallom J.M."/>
            <person name="Shallom S."/>
            <person name="Shukla M."/>
            <person name="Snyder E.E."/>
            <person name="Sobral B.W."/>
            <person name="Wattam A.R."/>
            <person name="Will R."/>
            <person name="Williams K."/>
            <person name="Yoo H."/>
            <person name="Munk C."/>
            <person name="Tapia R."/>
            <person name="Green L."/>
            <person name="Rogers Y."/>
            <person name="Detter J.C."/>
            <person name="Bruce D."/>
            <person name="Brettin T.S."/>
            <person name="Tsolis R."/>
        </authorList>
    </citation>
    <scope>NUCLEOTIDE SEQUENCE [LARGE SCALE GENOMIC DNA]</scope>
    <source>
        <strain evidence="1 2">LMG 3301</strain>
    </source>
</reference>
<dbReference type="HOGENOM" id="CLU_112041_1_0_5"/>